<keyword evidence="2" id="KW-0808">Transferase</keyword>
<dbReference type="GO" id="GO:0032259">
    <property type="term" value="P:methylation"/>
    <property type="evidence" value="ECO:0007669"/>
    <property type="project" value="UniProtKB-KW"/>
</dbReference>
<sequence>MTDKSEWQGRVGESWAAEYRRTDRSFTMLTEHLLAQTRGIDARHVLDIGCGAGELSLAIARGRSGATVTGLDISADLISIAQERGKELPNCSFTCADAAEWTGNEQANLIVSRHGVMFFDDPVGAFANIAAQTESGGRLLFSCFRDASENPFFHEIRRLLPDAAEKPDPRAPGPFALADNSYVCSVLLQSGWERIEAKPFDFPMIVGSGEDPLEDAVSYFARIGPAARAASEMEFTARERFFDRVRRLAERHLHDGIVSFPAAAWIVTARKV</sequence>
<dbReference type="CDD" id="cd02440">
    <property type="entry name" value="AdoMet_MTases"/>
    <property type="match status" value="1"/>
</dbReference>
<keyword evidence="2" id="KW-0489">Methyltransferase</keyword>
<reference evidence="2 3" key="1">
    <citation type="submission" date="2020-11" db="EMBL/GenBank/DDBJ databases">
        <title>Erythrobacter sediminis sp. nov., a marine bacterium from a tidal flat of Garorim Bay.</title>
        <authorList>
            <person name="Kim D."/>
            <person name="Yoo Y."/>
            <person name="Kim J.-J."/>
        </authorList>
    </citation>
    <scope>NUCLEOTIDE SEQUENCE [LARGE SCALE GENOMIC DNA]</scope>
    <source>
        <strain evidence="2 3">JGD-13</strain>
    </source>
</reference>
<comment type="caution">
    <text evidence="2">The sequence shown here is derived from an EMBL/GenBank/DDBJ whole genome shotgun (WGS) entry which is preliminary data.</text>
</comment>
<feature type="domain" description="Methyltransferase" evidence="1">
    <location>
        <begin position="43"/>
        <end position="157"/>
    </location>
</feature>
<proteinExistence type="predicted"/>
<dbReference type="Pfam" id="PF13847">
    <property type="entry name" value="Methyltransf_31"/>
    <property type="match status" value="1"/>
</dbReference>
<dbReference type="PANTHER" id="PTHR43861">
    <property type="entry name" value="TRANS-ACONITATE 2-METHYLTRANSFERASE-RELATED"/>
    <property type="match status" value="1"/>
</dbReference>
<dbReference type="RefSeq" id="WP_197920985.1">
    <property type="nucleotide sequence ID" value="NZ_CAWPTA010000007.1"/>
</dbReference>
<dbReference type="InterPro" id="IPR029063">
    <property type="entry name" value="SAM-dependent_MTases_sf"/>
</dbReference>
<dbReference type="EMBL" id="JAEANY010000002">
    <property type="protein sequence ID" value="MBH5322285.1"/>
    <property type="molecule type" value="Genomic_DNA"/>
</dbReference>
<dbReference type="SUPFAM" id="SSF53335">
    <property type="entry name" value="S-adenosyl-L-methionine-dependent methyltransferases"/>
    <property type="match status" value="1"/>
</dbReference>
<gene>
    <name evidence="2" type="ORF">I5L03_06760</name>
</gene>
<evidence type="ECO:0000313" key="2">
    <source>
        <dbReference type="EMBL" id="MBH5322285.1"/>
    </source>
</evidence>
<protein>
    <submittedName>
        <fullName evidence="2">Class I SAM-dependent methyltransferase</fullName>
    </submittedName>
</protein>
<dbReference type="Proteomes" id="UP000602442">
    <property type="component" value="Unassembled WGS sequence"/>
</dbReference>
<accession>A0ABS0N4I2</accession>
<name>A0ABS0N4I2_9SPHN</name>
<keyword evidence="3" id="KW-1185">Reference proteome</keyword>
<dbReference type="PANTHER" id="PTHR43861:SF1">
    <property type="entry name" value="TRANS-ACONITATE 2-METHYLTRANSFERASE"/>
    <property type="match status" value="1"/>
</dbReference>
<evidence type="ECO:0000313" key="3">
    <source>
        <dbReference type="Proteomes" id="UP000602442"/>
    </source>
</evidence>
<organism evidence="2 3">
    <name type="scientific">Aurantiacibacter sediminis</name>
    <dbReference type="NCBI Taxonomy" id="2793064"/>
    <lineage>
        <taxon>Bacteria</taxon>
        <taxon>Pseudomonadati</taxon>
        <taxon>Pseudomonadota</taxon>
        <taxon>Alphaproteobacteria</taxon>
        <taxon>Sphingomonadales</taxon>
        <taxon>Erythrobacteraceae</taxon>
        <taxon>Aurantiacibacter</taxon>
    </lineage>
</organism>
<evidence type="ECO:0000259" key="1">
    <source>
        <dbReference type="Pfam" id="PF13847"/>
    </source>
</evidence>
<dbReference type="GO" id="GO:0008168">
    <property type="term" value="F:methyltransferase activity"/>
    <property type="evidence" value="ECO:0007669"/>
    <property type="project" value="UniProtKB-KW"/>
</dbReference>
<dbReference type="InterPro" id="IPR025714">
    <property type="entry name" value="Methyltranfer_dom"/>
</dbReference>
<dbReference type="Gene3D" id="3.40.50.150">
    <property type="entry name" value="Vaccinia Virus protein VP39"/>
    <property type="match status" value="1"/>
</dbReference>